<dbReference type="Proteomes" id="UP000290106">
    <property type="component" value="Unassembled WGS sequence"/>
</dbReference>
<dbReference type="EMBL" id="SDKC01000001">
    <property type="protein sequence ID" value="RXS76209.1"/>
    <property type="molecule type" value="Genomic_DNA"/>
</dbReference>
<feature type="transmembrane region" description="Helical" evidence="1">
    <location>
        <begin position="290"/>
        <end position="316"/>
    </location>
</feature>
<evidence type="ECO:0000313" key="2">
    <source>
        <dbReference type="EMBL" id="RXS76209.1"/>
    </source>
</evidence>
<feature type="transmembrane region" description="Helical" evidence="1">
    <location>
        <begin position="369"/>
        <end position="385"/>
    </location>
</feature>
<comment type="caution">
    <text evidence="2">The sequence shown here is derived from an EMBL/GenBank/DDBJ whole genome shotgun (WGS) entry which is preliminary data.</text>
</comment>
<organism evidence="2 3">
    <name type="scientific">Blautia faecicola</name>
    <dbReference type="NCBI Taxonomy" id="2509240"/>
    <lineage>
        <taxon>Bacteria</taxon>
        <taxon>Bacillati</taxon>
        <taxon>Bacillota</taxon>
        <taxon>Clostridia</taxon>
        <taxon>Lachnospirales</taxon>
        <taxon>Lachnospiraceae</taxon>
        <taxon>Blautia</taxon>
    </lineage>
</organism>
<keyword evidence="3" id="KW-1185">Reference proteome</keyword>
<keyword evidence="1" id="KW-1133">Transmembrane helix</keyword>
<feature type="transmembrane region" description="Helical" evidence="1">
    <location>
        <begin position="16"/>
        <end position="34"/>
    </location>
</feature>
<protein>
    <submittedName>
        <fullName evidence="2">Uncharacterized protein</fullName>
    </submittedName>
</protein>
<keyword evidence="1" id="KW-0472">Membrane</keyword>
<feature type="transmembrane region" description="Helical" evidence="1">
    <location>
        <begin position="156"/>
        <end position="174"/>
    </location>
</feature>
<sequence>MLTKIKFFQKDTTKKDIVLGILLVLGLIWLNTFIHQNSFSDTYGDFYFLKNFAITALCTGFFFFLKELVFDFEIFGDDTRACVAGTAVTGILMMLALLLEMGTDYVSIYTQKEIVLGTFIIHKKYVYGVWTIVWFPLHIDKIFARMRQERFRFQSILYGCISIIGLTLEGILLFRPMANIWLIDLVVFNSATLILAVWKYAINDARLRKGEIVAAVLSYVIFSVYLLLLQCNNWGKEFSTFMCGENWNEIKAVIREVVAHASFWGTSGYLRNSASVHSWLLNWNKPILQLLYYGGWISVIVVLLAMVCLLCVLVKMLGIKNGRIHKNWLLYATATVMFFNDVVSGTLYAFGFPCPVGLPFLRETGFTDWMAFALIVFCALENLQIQKNKCPDSAFVLAETLLGKQDSYQIFDEFDEPYREELWYDEVTIIGSGCEISCDAYWCELEGREFCVFKPQDFRIREKRFILEFVEDRWILPDDPENKMKQEICQCYAKVNVLRCMDEEMEDRDEEFDDEDSEFF</sequence>
<keyword evidence="1" id="KW-0812">Transmembrane</keyword>
<evidence type="ECO:0000313" key="3">
    <source>
        <dbReference type="Proteomes" id="UP000290106"/>
    </source>
</evidence>
<accession>A0A4Q1RKF7</accession>
<gene>
    <name evidence="2" type="ORF">ETP43_14055</name>
</gene>
<feature type="transmembrane region" description="Helical" evidence="1">
    <location>
        <begin position="46"/>
        <end position="69"/>
    </location>
</feature>
<evidence type="ECO:0000256" key="1">
    <source>
        <dbReference type="SAM" id="Phobius"/>
    </source>
</evidence>
<name>A0A4Q1RKF7_9FIRM</name>
<reference evidence="2 3" key="1">
    <citation type="submission" date="2019-01" db="EMBL/GenBank/DDBJ databases">
        <title>Blautia sp. nov. KGMB01111 isolated human feces.</title>
        <authorList>
            <person name="Park J.-E."/>
            <person name="Kim J.-S."/>
            <person name="Park S.-H."/>
        </authorList>
    </citation>
    <scope>NUCLEOTIDE SEQUENCE [LARGE SCALE GENOMIC DNA]</scope>
    <source>
        <strain evidence="2 3">KGMB01111</strain>
    </source>
</reference>
<feature type="transmembrane region" description="Helical" evidence="1">
    <location>
        <begin position="328"/>
        <end position="349"/>
    </location>
</feature>
<feature type="transmembrane region" description="Helical" evidence="1">
    <location>
        <begin position="81"/>
        <end position="99"/>
    </location>
</feature>
<feature type="transmembrane region" description="Helical" evidence="1">
    <location>
        <begin position="125"/>
        <end position="144"/>
    </location>
</feature>
<feature type="transmembrane region" description="Helical" evidence="1">
    <location>
        <begin position="212"/>
        <end position="229"/>
    </location>
</feature>
<dbReference type="OrthoDB" id="9844150at2"/>
<dbReference type="RefSeq" id="WP_129258774.1">
    <property type="nucleotide sequence ID" value="NZ_SDKC01000001.1"/>
</dbReference>
<feature type="transmembrane region" description="Helical" evidence="1">
    <location>
        <begin position="180"/>
        <end position="200"/>
    </location>
</feature>
<dbReference type="AlphaFoldDB" id="A0A4Q1RKF7"/>
<proteinExistence type="predicted"/>